<name>A0A061GXD8_THECC</name>
<organism evidence="2 3">
    <name type="scientific">Theobroma cacao</name>
    <name type="common">Cacao</name>
    <name type="synonym">Cocoa</name>
    <dbReference type="NCBI Taxonomy" id="3641"/>
    <lineage>
        <taxon>Eukaryota</taxon>
        <taxon>Viridiplantae</taxon>
        <taxon>Streptophyta</taxon>
        <taxon>Embryophyta</taxon>
        <taxon>Tracheophyta</taxon>
        <taxon>Spermatophyta</taxon>
        <taxon>Magnoliopsida</taxon>
        <taxon>eudicotyledons</taxon>
        <taxon>Gunneridae</taxon>
        <taxon>Pentapetalae</taxon>
        <taxon>rosids</taxon>
        <taxon>malvids</taxon>
        <taxon>Malvales</taxon>
        <taxon>Malvaceae</taxon>
        <taxon>Byttnerioideae</taxon>
        <taxon>Theobroma</taxon>
    </lineage>
</organism>
<protein>
    <submittedName>
        <fullName evidence="2">Uncharacterized protein</fullName>
    </submittedName>
</protein>
<gene>
    <name evidence="2" type="ORF">TCM_038888</name>
</gene>
<dbReference type="HOGENOM" id="CLU_1900006_0_0_1"/>
<dbReference type="InParanoid" id="A0A061GXD8"/>
<feature type="chain" id="PRO_5001599242" evidence="1">
    <location>
        <begin position="19"/>
        <end position="134"/>
    </location>
</feature>
<evidence type="ECO:0000256" key="1">
    <source>
        <dbReference type="SAM" id="SignalP"/>
    </source>
</evidence>
<sequence length="134" mass="15080">MILLCFLEFLSHWGLVLLMSNVKLKITYGGHGVDDTYKSVRYTHKVSANVVCTIMICASNQKLRSCQQMQSSLENALGPLPFAKDIVTVVSDDDASDQMDDDYVEDDIADWNDDDYVSGMMIVQRRIGVTIMTF</sequence>
<evidence type="ECO:0000313" key="2">
    <source>
        <dbReference type="EMBL" id="EOY31759.1"/>
    </source>
</evidence>
<reference evidence="2 3" key="1">
    <citation type="journal article" date="2013" name="Genome Biol.">
        <title>The genome sequence of the most widely cultivated cacao type and its use to identify candidate genes regulating pod color.</title>
        <authorList>
            <person name="Motamayor J.C."/>
            <person name="Mockaitis K."/>
            <person name="Schmutz J."/>
            <person name="Haiminen N."/>
            <person name="Iii D.L."/>
            <person name="Cornejo O."/>
            <person name="Findley S.D."/>
            <person name="Zheng P."/>
            <person name="Utro F."/>
            <person name="Royaert S."/>
            <person name="Saski C."/>
            <person name="Jenkins J."/>
            <person name="Podicheti R."/>
            <person name="Zhao M."/>
            <person name="Scheffler B.E."/>
            <person name="Stack J.C."/>
            <person name="Feltus F.A."/>
            <person name="Mustiga G.M."/>
            <person name="Amores F."/>
            <person name="Phillips W."/>
            <person name="Marelli J.P."/>
            <person name="May G.D."/>
            <person name="Shapiro H."/>
            <person name="Ma J."/>
            <person name="Bustamante C.D."/>
            <person name="Schnell R.J."/>
            <person name="Main D."/>
            <person name="Gilbert D."/>
            <person name="Parida L."/>
            <person name="Kuhn D.N."/>
        </authorList>
    </citation>
    <scope>NUCLEOTIDE SEQUENCE [LARGE SCALE GENOMIC DNA]</scope>
    <source>
        <strain evidence="3">cv. Matina 1-6</strain>
    </source>
</reference>
<dbReference type="EMBL" id="CM001887">
    <property type="protein sequence ID" value="EOY31759.1"/>
    <property type="molecule type" value="Genomic_DNA"/>
</dbReference>
<dbReference type="Gramene" id="EOY31759">
    <property type="protein sequence ID" value="EOY31759"/>
    <property type="gene ID" value="TCM_038888"/>
</dbReference>
<dbReference type="AlphaFoldDB" id="A0A061GXD8"/>
<dbReference type="Proteomes" id="UP000026915">
    <property type="component" value="Chromosome 9"/>
</dbReference>
<keyword evidence="1" id="KW-0732">Signal</keyword>
<proteinExistence type="predicted"/>
<feature type="signal peptide" evidence="1">
    <location>
        <begin position="1"/>
        <end position="18"/>
    </location>
</feature>
<evidence type="ECO:0000313" key="3">
    <source>
        <dbReference type="Proteomes" id="UP000026915"/>
    </source>
</evidence>
<keyword evidence="3" id="KW-1185">Reference proteome</keyword>
<accession>A0A061GXD8</accession>